<dbReference type="InterPro" id="IPR036291">
    <property type="entry name" value="NAD(P)-bd_dom_sf"/>
</dbReference>
<dbReference type="Gene3D" id="3.40.50.720">
    <property type="entry name" value="NAD(P)-binding Rossmann-like Domain"/>
    <property type="match status" value="1"/>
</dbReference>
<reference evidence="4 5" key="2">
    <citation type="journal article" date="2012" name="Eukaryot. Cell">
        <title>Genome update of Botrytis cinerea strains B05.10 and T4.</title>
        <authorList>
            <person name="Staats M."/>
            <person name="van Kan J.A."/>
        </authorList>
    </citation>
    <scope>NUCLEOTIDE SEQUENCE [LARGE SCALE GENOMIC DNA]</scope>
    <source>
        <strain evidence="4 5">B05.10</strain>
    </source>
</reference>
<keyword evidence="5" id="KW-1185">Reference proteome</keyword>
<evidence type="ECO:0000256" key="2">
    <source>
        <dbReference type="ARBA" id="ARBA00022857"/>
    </source>
</evidence>
<proteinExistence type="inferred from homology"/>
<dbReference type="GO" id="GO:0016491">
    <property type="term" value="F:oxidoreductase activity"/>
    <property type="evidence" value="ECO:0007669"/>
    <property type="project" value="UniProtKB-KW"/>
</dbReference>
<reference evidence="4 5" key="1">
    <citation type="journal article" date="2011" name="PLoS Genet.">
        <title>Genomic analysis of the necrotrophic fungal pathogens Sclerotinia sclerotiorum and Botrytis cinerea.</title>
        <authorList>
            <person name="Amselem J."/>
            <person name="Cuomo C.A."/>
            <person name="van Kan J.A."/>
            <person name="Viaud M."/>
            <person name="Benito E.P."/>
            <person name="Couloux A."/>
            <person name="Coutinho P.M."/>
            <person name="de Vries R.P."/>
            <person name="Dyer P.S."/>
            <person name="Fillinger S."/>
            <person name="Fournier E."/>
            <person name="Gout L."/>
            <person name="Hahn M."/>
            <person name="Kohn L."/>
            <person name="Lapalu N."/>
            <person name="Plummer K.M."/>
            <person name="Pradier J.M."/>
            <person name="Quevillon E."/>
            <person name="Sharon A."/>
            <person name="Simon A."/>
            <person name="ten Have A."/>
            <person name="Tudzynski B."/>
            <person name="Tudzynski P."/>
            <person name="Wincker P."/>
            <person name="Andrew M."/>
            <person name="Anthouard V."/>
            <person name="Beever R.E."/>
            <person name="Beffa R."/>
            <person name="Benoit I."/>
            <person name="Bouzid O."/>
            <person name="Brault B."/>
            <person name="Chen Z."/>
            <person name="Choquer M."/>
            <person name="Collemare J."/>
            <person name="Cotton P."/>
            <person name="Danchin E.G."/>
            <person name="Da Silva C."/>
            <person name="Gautier A."/>
            <person name="Giraud C."/>
            <person name="Giraud T."/>
            <person name="Gonzalez C."/>
            <person name="Grossetete S."/>
            <person name="Guldener U."/>
            <person name="Henrissat B."/>
            <person name="Howlett B.J."/>
            <person name="Kodira C."/>
            <person name="Kretschmer M."/>
            <person name="Lappartient A."/>
            <person name="Leroch M."/>
            <person name="Levis C."/>
            <person name="Mauceli E."/>
            <person name="Neuveglise C."/>
            <person name="Oeser B."/>
            <person name="Pearson M."/>
            <person name="Poulain J."/>
            <person name="Poussereau N."/>
            <person name="Quesneville H."/>
            <person name="Rascle C."/>
            <person name="Schumacher J."/>
            <person name="Segurens B."/>
            <person name="Sexton A."/>
            <person name="Silva E."/>
            <person name="Sirven C."/>
            <person name="Soanes D.M."/>
            <person name="Talbot N.J."/>
            <person name="Templeton M."/>
            <person name="Yandava C."/>
            <person name="Yarden O."/>
            <person name="Zeng Q."/>
            <person name="Rollins J.A."/>
            <person name="Lebrun M.H."/>
            <person name="Dickman M."/>
        </authorList>
    </citation>
    <scope>NUCLEOTIDE SEQUENCE [LARGE SCALE GENOMIC DNA]</scope>
    <source>
        <strain evidence="4 5">B05.10</strain>
    </source>
</reference>
<dbReference type="GeneID" id="36394823"/>
<dbReference type="Proteomes" id="UP000001798">
    <property type="component" value="Chromosome 14"/>
</dbReference>
<organism evidence="4 5">
    <name type="scientific">Botryotinia fuckeliana (strain B05.10)</name>
    <name type="common">Noble rot fungus</name>
    <name type="synonym">Botrytis cinerea</name>
    <dbReference type="NCBI Taxonomy" id="332648"/>
    <lineage>
        <taxon>Eukaryota</taxon>
        <taxon>Fungi</taxon>
        <taxon>Dikarya</taxon>
        <taxon>Ascomycota</taxon>
        <taxon>Pezizomycotina</taxon>
        <taxon>Leotiomycetes</taxon>
        <taxon>Helotiales</taxon>
        <taxon>Sclerotiniaceae</taxon>
        <taxon>Botrytis</taxon>
    </lineage>
</organism>
<reference evidence="4 5" key="3">
    <citation type="journal article" date="2017" name="Mol. Plant Pathol.">
        <title>A gapless genome sequence of the fungus Botrytis cinerea.</title>
        <authorList>
            <person name="Van Kan J.A."/>
            <person name="Stassen J.H."/>
            <person name="Mosbach A."/>
            <person name="Van Der Lee T.A."/>
            <person name="Faino L."/>
            <person name="Farmer A.D."/>
            <person name="Papasotiriou D.G."/>
            <person name="Zhou S."/>
            <person name="Seidl M.F."/>
            <person name="Cottam E."/>
            <person name="Edel D."/>
            <person name="Hahn M."/>
            <person name="Schwartz D.C."/>
            <person name="Dietrich R.A."/>
            <person name="Widdison S."/>
            <person name="Scalliet G."/>
        </authorList>
    </citation>
    <scope>NUCLEOTIDE SEQUENCE [LARGE SCALE GENOMIC DNA]</scope>
    <source>
        <strain evidence="4 5">B05.10</strain>
    </source>
</reference>
<dbReference type="PANTHER" id="PTHR24320">
    <property type="entry name" value="RETINOL DEHYDROGENASE"/>
    <property type="match status" value="1"/>
</dbReference>
<evidence type="ECO:0000313" key="4">
    <source>
        <dbReference type="EMBL" id="ATZ56817.1"/>
    </source>
</evidence>
<gene>
    <name evidence="4" type="ORF">BCIN_14g00490</name>
</gene>
<dbReference type="EMBL" id="CP009818">
    <property type="protein sequence ID" value="ATZ56817.1"/>
    <property type="molecule type" value="Genomic_DNA"/>
</dbReference>
<protein>
    <submittedName>
        <fullName evidence="4">Uncharacterized protein</fullName>
    </submittedName>
</protein>
<evidence type="ECO:0000256" key="1">
    <source>
        <dbReference type="ARBA" id="ARBA00006484"/>
    </source>
</evidence>
<evidence type="ECO:0000313" key="5">
    <source>
        <dbReference type="Proteomes" id="UP000001798"/>
    </source>
</evidence>
<dbReference type="OrthoDB" id="191139at2759"/>
<dbReference type="SUPFAM" id="SSF51735">
    <property type="entry name" value="NAD(P)-binding Rossmann-fold domains"/>
    <property type="match status" value="1"/>
</dbReference>
<dbReference type="VEuPathDB" id="FungiDB:Bcin14g00490"/>
<comment type="similarity">
    <text evidence="1">Belongs to the short-chain dehydrogenases/reductases (SDR) family.</text>
</comment>
<evidence type="ECO:0000256" key="3">
    <source>
        <dbReference type="ARBA" id="ARBA00023002"/>
    </source>
</evidence>
<keyword evidence="2" id="KW-0521">NADP</keyword>
<dbReference type="PANTHER" id="PTHR24320:SF236">
    <property type="entry name" value="SHORT-CHAIN DEHYDROGENASE-RELATED"/>
    <property type="match status" value="1"/>
</dbReference>
<keyword evidence="3" id="KW-0560">Oxidoreductase</keyword>
<dbReference type="RefSeq" id="XP_024552754.1">
    <property type="nucleotide sequence ID" value="XM_024696940.1"/>
</dbReference>
<sequence length="121" mass="13396">MKKETKLDVLWNNAGVSQPELGSLSKQGVELQMATNCLGPLLFTQCLLPCLKAAVNTLSLVLSMWSGHILNYPSLRPRKMESLCLSLILLPKIKSRITIILKSVTGFWPVNWRKGSGNLGF</sequence>
<accession>A0A384K2Q0</accession>
<name>A0A384K2Q0_BOTFB</name>
<dbReference type="AlphaFoldDB" id="A0A384K2Q0"/>